<reference evidence="2 3" key="1">
    <citation type="journal article" date="2018" name="Antonie Van Leeuwenhoek">
        <title>Larkinella terrae sp. nov., isolated from soil on Jeju Island, South Korea.</title>
        <authorList>
            <person name="Ten L.N."/>
            <person name="Jeon J."/>
            <person name="Park S.J."/>
            <person name="Park S."/>
            <person name="Lee S.Y."/>
            <person name="Kim M.K."/>
            <person name="Jung H.Y."/>
        </authorList>
    </citation>
    <scope>NUCLEOTIDE SEQUENCE [LARGE SCALE GENOMIC DNA]</scope>
    <source>
        <strain evidence="2 3">KCTC 52001</strain>
    </source>
</reference>
<sequence>MTTSVLAAFASRHQRVAAGLIALSEFSNVALGLILGSAVLSNQPGWYLSLLLGALVLIRQLLCRYNAILLADLVSYKRFRFQKNSYLFLFLINFLAYVVAGGICGRAVLHPEPSVSVASENSYTVISEKDSLSQPAPNQLLSSFGDKTAQDKPTTGTKIAYILLFLASIPIFIFASRLACGLLCSEQGFAAVMVILLGTGVLAGGFYFLGRALTKNMKPYKEMTQPERKREKRRFFRTLLGTVVGLLLFGLIASATN</sequence>
<feature type="transmembrane region" description="Helical" evidence="1">
    <location>
        <begin position="20"/>
        <end position="40"/>
    </location>
</feature>
<dbReference type="EMBL" id="WJXZ01000014">
    <property type="protein sequence ID" value="MRS65127.1"/>
    <property type="molecule type" value="Genomic_DNA"/>
</dbReference>
<name>A0A7K0ETJ2_9BACT</name>
<feature type="transmembrane region" description="Helical" evidence="1">
    <location>
        <begin position="191"/>
        <end position="214"/>
    </location>
</feature>
<organism evidence="2 3">
    <name type="scientific">Larkinella terrae</name>
    <dbReference type="NCBI Taxonomy" id="2025311"/>
    <lineage>
        <taxon>Bacteria</taxon>
        <taxon>Pseudomonadati</taxon>
        <taxon>Bacteroidota</taxon>
        <taxon>Cytophagia</taxon>
        <taxon>Cytophagales</taxon>
        <taxon>Spirosomataceae</taxon>
        <taxon>Larkinella</taxon>
    </lineage>
</organism>
<protein>
    <submittedName>
        <fullName evidence="2">Uncharacterized protein</fullName>
    </submittedName>
</protein>
<gene>
    <name evidence="2" type="ORF">GJJ30_27765</name>
</gene>
<accession>A0A7K0ETJ2</accession>
<keyword evidence="1" id="KW-0472">Membrane</keyword>
<dbReference type="Proteomes" id="UP000441754">
    <property type="component" value="Unassembled WGS sequence"/>
</dbReference>
<dbReference type="RefSeq" id="WP_154178409.1">
    <property type="nucleotide sequence ID" value="NZ_WJXZ01000014.1"/>
</dbReference>
<feature type="transmembrane region" description="Helical" evidence="1">
    <location>
        <begin position="47"/>
        <end position="67"/>
    </location>
</feature>
<evidence type="ECO:0000256" key="1">
    <source>
        <dbReference type="SAM" id="Phobius"/>
    </source>
</evidence>
<evidence type="ECO:0000313" key="3">
    <source>
        <dbReference type="Proteomes" id="UP000441754"/>
    </source>
</evidence>
<keyword evidence="1" id="KW-1133">Transmembrane helix</keyword>
<keyword evidence="3" id="KW-1185">Reference proteome</keyword>
<keyword evidence="1" id="KW-0812">Transmembrane</keyword>
<dbReference type="AlphaFoldDB" id="A0A7K0ETJ2"/>
<proteinExistence type="predicted"/>
<feature type="transmembrane region" description="Helical" evidence="1">
    <location>
        <begin position="87"/>
        <end position="109"/>
    </location>
</feature>
<feature type="transmembrane region" description="Helical" evidence="1">
    <location>
        <begin position="159"/>
        <end position="179"/>
    </location>
</feature>
<dbReference type="OrthoDB" id="950235at2"/>
<evidence type="ECO:0000313" key="2">
    <source>
        <dbReference type="EMBL" id="MRS65127.1"/>
    </source>
</evidence>
<comment type="caution">
    <text evidence="2">The sequence shown here is derived from an EMBL/GenBank/DDBJ whole genome shotgun (WGS) entry which is preliminary data.</text>
</comment>
<feature type="transmembrane region" description="Helical" evidence="1">
    <location>
        <begin position="235"/>
        <end position="255"/>
    </location>
</feature>